<dbReference type="EMBL" id="ABEU02000012">
    <property type="status" value="NOT_ANNOTATED_CDS"/>
    <property type="molecule type" value="Genomic_DNA"/>
</dbReference>
<dbReference type="AlphaFoldDB" id="A0A7I3ZRZ4"/>
<reference evidence="2 3" key="2">
    <citation type="journal article" date="2018" name="Plant J.">
        <title>The Physcomitrella patens chromosome-scale assembly reveals moss genome structure and evolution.</title>
        <authorList>
            <person name="Lang D."/>
            <person name="Ullrich K.K."/>
            <person name="Murat F."/>
            <person name="Fuchs J."/>
            <person name="Jenkins J."/>
            <person name="Haas F.B."/>
            <person name="Piednoel M."/>
            <person name="Gundlach H."/>
            <person name="Van Bel M."/>
            <person name="Meyberg R."/>
            <person name="Vives C."/>
            <person name="Morata J."/>
            <person name="Symeonidi A."/>
            <person name="Hiss M."/>
            <person name="Muchero W."/>
            <person name="Kamisugi Y."/>
            <person name="Saleh O."/>
            <person name="Blanc G."/>
            <person name="Decker E.L."/>
            <person name="van Gessel N."/>
            <person name="Grimwood J."/>
            <person name="Hayes R.D."/>
            <person name="Graham S.W."/>
            <person name="Gunter L.E."/>
            <person name="McDaniel S.F."/>
            <person name="Hoernstein S.N.W."/>
            <person name="Larsson A."/>
            <person name="Li F.W."/>
            <person name="Perroud P.F."/>
            <person name="Phillips J."/>
            <person name="Ranjan P."/>
            <person name="Rokshar D.S."/>
            <person name="Rothfels C.J."/>
            <person name="Schneider L."/>
            <person name="Shu S."/>
            <person name="Stevenson D.W."/>
            <person name="Thummler F."/>
            <person name="Tillich M."/>
            <person name="Villarreal Aguilar J.C."/>
            <person name="Widiez T."/>
            <person name="Wong G.K."/>
            <person name="Wymore A."/>
            <person name="Zhang Y."/>
            <person name="Zimmer A.D."/>
            <person name="Quatrano R.S."/>
            <person name="Mayer K.F.X."/>
            <person name="Goodstein D."/>
            <person name="Casacuberta J.M."/>
            <person name="Vandepoele K."/>
            <person name="Reski R."/>
            <person name="Cuming A.C."/>
            <person name="Tuskan G.A."/>
            <person name="Maumus F."/>
            <person name="Salse J."/>
            <person name="Schmutz J."/>
            <person name="Rensing S.A."/>
        </authorList>
    </citation>
    <scope>NUCLEOTIDE SEQUENCE [LARGE SCALE GENOMIC DNA]</scope>
    <source>
        <strain evidence="2 3">cv. Gransden 2004</strain>
    </source>
</reference>
<dbReference type="EnsemblPlants" id="Pp3c12_3490V3.2">
    <property type="protein sequence ID" value="PAC:32972712.CDS.1"/>
    <property type="gene ID" value="Pp3c12_3490"/>
</dbReference>
<keyword evidence="3" id="KW-1185">Reference proteome</keyword>
<evidence type="ECO:0000313" key="3">
    <source>
        <dbReference type="Proteomes" id="UP000006727"/>
    </source>
</evidence>
<dbReference type="Proteomes" id="UP000006727">
    <property type="component" value="Chromosome 12"/>
</dbReference>
<name>A0A7I3ZRZ4_PHYPA</name>
<proteinExistence type="predicted"/>
<dbReference type="Gramene" id="Pp3c12_3490V3.2">
    <property type="protein sequence ID" value="PAC:32972712.CDS.1"/>
    <property type="gene ID" value="Pp3c12_3490"/>
</dbReference>
<evidence type="ECO:0000256" key="1">
    <source>
        <dbReference type="SAM" id="MobiDB-lite"/>
    </source>
</evidence>
<feature type="region of interest" description="Disordered" evidence="1">
    <location>
        <begin position="1"/>
        <end position="30"/>
    </location>
</feature>
<evidence type="ECO:0000313" key="2">
    <source>
        <dbReference type="EnsemblPlants" id="PAC:32972712.CDS.1"/>
    </source>
</evidence>
<reference evidence="2 3" key="1">
    <citation type="journal article" date="2008" name="Science">
        <title>The Physcomitrella genome reveals evolutionary insights into the conquest of land by plants.</title>
        <authorList>
            <person name="Rensing S."/>
            <person name="Lang D."/>
            <person name="Zimmer A."/>
            <person name="Terry A."/>
            <person name="Salamov A."/>
            <person name="Shapiro H."/>
            <person name="Nishiyama T."/>
            <person name="Perroud P.-F."/>
            <person name="Lindquist E."/>
            <person name="Kamisugi Y."/>
            <person name="Tanahashi T."/>
            <person name="Sakakibara K."/>
            <person name="Fujita T."/>
            <person name="Oishi K."/>
            <person name="Shin-I T."/>
            <person name="Kuroki Y."/>
            <person name="Toyoda A."/>
            <person name="Suzuki Y."/>
            <person name="Hashimoto A."/>
            <person name="Yamaguchi K."/>
            <person name="Sugano A."/>
            <person name="Kohara Y."/>
            <person name="Fujiyama A."/>
            <person name="Anterola A."/>
            <person name="Aoki S."/>
            <person name="Ashton N."/>
            <person name="Barbazuk W.B."/>
            <person name="Barker E."/>
            <person name="Bennetzen J."/>
            <person name="Bezanilla M."/>
            <person name="Blankenship R."/>
            <person name="Cho S.H."/>
            <person name="Dutcher S."/>
            <person name="Estelle M."/>
            <person name="Fawcett J.A."/>
            <person name="Gundlach H."/>
            <person name="Hanada K."/>
            <person name="Heyl A."/>
            <person name="Hicks K.A."/>
            <person name="Hugh J."/>
            <person name="Lohr M."/>
            <person name="Mayer K."/>
            <person name="Melkozernov A."/>
            <person name="Murata T."/>
            <person name="Nelson D."/>
            <person name="Pils B."/>
            <person name="Prigge M."/>
            <person name="Reiss B."/>
            <person name="Renner T."/>
            <person name="Rombauts S."/>
            <person name="Rushton P."/>
            <person name="Sanderfoot A."/>
            <person name="Schween G."/>
            <person name="Shiu S.-H."/>
            <person name="Stueber K."/>
            <person name="Theodoulou F.L."/>
            <person name="Tu H."/>
            <person name="Van de Peer Y."/>
            <person name="Verrier P.J."/>
            <person name="Waters E."/>
            <person name="Wood A."/>
            <person name="Yang L."/>
            <person name="Cove D."/>
            <person name="Cuming A."/>
            <person name="Hasebe M."/>
            <person name="Lucas S."/>
            <person name="Mishler D.B."/>
            <person name="Reski R."/>
            <person name="Grigoriev I."/>
            <person name="Quatrano R.S."/>
            <person name="Boore J.L."/>
        </authorList>
    </citation>
    <scope>NUCLEOTIDE SEQUENCE [LARGE SCALE GENOMIC DNA]</scope>
    <source>
        <strain evidence="2 3">cv. Gransden 2004</strain>
    </source>
</reference>
<sequence>MVNGTNLINMDANGLSKNSYPRQKDSTGSRWHIRENKEDVFGCHASLCLGLLTTSGDSSEDINHNNPLLIDKLC</sequence>
<protein>
    <submittedName>
        <fullName evidence="2">Uncharacterized protein</fullName>
    </submittedName>
</protein>
<accession>A0A7I3ZRZ4</accession>
<organism evidence="2 3">
    <name type="scientific">Physcomitrium patens</name>
    <name type="common">Spreading-leaved earth moss</name>
    <name type="synonym">Physcomitrella patens</name>
    <dbReference type="NCBI Taxonomy" id="3218"/>
    <lineage>
        <taxon>Eukaryota</taxon>
        <taxon>Viridiplantae</taxon>
        <taxon>Streptophyta</taxon>
        <taxon>Embryophyta</taxon>
        <taxon>Bryophyta</taxon>
        <taxon>Bryophytina</taxon>
        <taxon>Bryopsida</taxon>
        <taxon>Funariidae</taxon>
        <taxon>Funariales</taxon>
        <taxon>Funariaceae</taxon>
        <taxon>Physcomitrium</taxon>
    </lineage>
</organism>
<reference evidence="2" key="3">
    <citation type="submission" date="2020-12" db="UniProtKB">
        <authorList>
            <consortium name="EnsemblPlants"/>
        </authorList>
    </citation>
    <scope>IDENTIFICATION</scope>
</reference>